<dbReference type="PANTHER" id="PTHR30314">
    <property type="entry name" value="CELL DIVISION PROTEIN FTSZ-RELATED"/>
    <property type="match status" value="1"/>
</dbReference>
<feature type="non-terminal residue" evidence="4">
    <location>
        <position position="287"/>
    </location>
</feature>
<feature type="domain" description="Tubulin/FtsZ GTPase" evidence="3">
    <location>
        <begin position="27"/>
        <end position="207"/>
    </location>
</feature>
<reference evidence="4 5" key="1">
    <citation type="submission" date="2023-07" db="EMBL/GenBank/DDBJ databases">
        <title>Alkalimonas sp., MEB108 novel, alkaliphilic bacterium isolated from Lonar Lake, India.</title>
        <authorList>
            <person name="Joshi A."/>
            <person name="Thite S."/>
        </authorList>
    </citation>
    <scope>NUCLEOTIDE SEQUENCE [LARGE SCALE GENOMIC DNA]</scope>
    <source>
        <strain evidence="4 5">MEB108</strain>
    </source>
</reference>
<dbReference type="PANTHER" id="PTHR30314:SF3">
    <property type="entry name" value="MITOCHONDRIAL DIVISION PROTEIN FSZA"/>
    <property type="match status" value="1"/>
</dbReference>
<protein>
    <recommendedName>
        <fullName evidence="3">Tubulin/FtsZ GTPase domain-containing protein</fullName>
    </recommendedName>
</protein>
<keyword evidence="1" id="KW-0547">Nucleotide-binding</keyword>
<dbReference type="SMART" id="SM00864">
    <property type="entry name" value="Tubulin"/>
    <property type="match status" value="1"/>
</dbReference>
<keyword evidence="5" id="KW-1185">Reference proteome</keyword>
<comment type="caution">
    <text evidence="4">The sequence shown here is derived from an EMBL/GenBank/DDBJ whole genome shotgun (WGS) entry which is preliminary data.</text>
</comment>
<dbReference type="Gene3D" id="3.40.50.1440">
    <property type="entry name" value="Tubulin/FtsZ, GTPase domain"/>
    <property type="match status" value="1"/>
</dbReference>
<dbReference type="InterPro" id="IPR045061">
    <property type="entry name" value="FtsZ/CetZ"/>
</dbReference>
<evidence type="ECO:0000256" key="2">
    <source>
        <dbReference type="ARBA" id="ARBA00023134"/>
    </source>
</evidence>
<dbReference type="Pfam" id="PF00091">
    <property type="entry name" value="Tubulin"/>
    <property type="match status" value="1"/>
</dbReference>
<evidence type="ECO:0000313" key="5">
    <source>
        <dbReference type="Proteomes" id="UP001336314"/>
    </source>
</evidence>
<evidence type="ECO:0000259" key="3">
    <source>
        <dbReference type="SMART" id="SM00864"/>
    </source>
</evidence>
<gene>
    <name evidence="4" type="ORF">QWY20_17085</name>
</gene>
<dbReference type="InterPro" id="IPR036525">
    <property type="entry name" value="Tubulin/FtsZ_GTPase_sf"/>
</dbReference>
<evidence type="ECO:0000256" key="1">
    <source>
        <dbReference type="ARBA" id="ARBA00022741"/>
    </source>
</evidence>
<organism evidence="4 5">
    <name type="scientific">Alkalimonas cellulosilytica</name>
    <dbReference type="NCBI Taxonomy" id="3058395"/>
    <lineage>
        <taxon>Bacteria</taxon>
        <taxon>Pseudomonadati</taxon>
        <taxon>Pseudomonadota</taxon>
        <taxon>Gammaproteobacteria</taxon>
        <taxon>Alkalimonas</taxon>
    </lineage>
</organism>
<dbReference type="SUPFAM" id="SSF52490">
    <property type="entry name" value="Tubulin nucleotide-binding domain-like"/>
    <property type="match status" value="1"/>
</dbReference>
<sequence>MQAVQSTSIQKSTEQDAQQAQADSGASVLLLGVGSLGCYLVAKTQQAELPVPVCYALMHQKAALLQNRADTLCLQLNETSGPIQQRLIEEDYLTVQQAIAHADVVVLCAALGGASGAVLAELAQLKAQDTLAFVITPFTFEGGARLKQAKATLQQLENQCSSILELPNDLLRQALGGHTALHQALDASNVFLHQALQRLLGLMIEPGLIHLDIIHFKTMLSHRGRMLIGWHQLDLNQPLSPQVASLLQQPLLAQANVKTAKAAMLFVQAPDNLATDTYCQLHTELQR</sequence>
<keyword evidence="2" id="KW-0342">GTP-binding</keyword>
<dbReference type="EMBL" id="JAUHLI010000023">
    <property type="protein sequence ID" value="MEE2003171.1"/>
    <property type="molecule type" value="Genomic_DNA"/>
</dbReference>
<evidence type="ECO:0000313" key="4">
    <source>
        <dbReference type="EMBL" id="MEE2003171.1"/>
    </source>
</evidence>
<proteinExistence type="predicted"/>
<accession>A0ABU7J9I6</accession>
<name>A0ABU7J9I6_9GAMM</name>
<dbReference type="InterPro" id="IPR003008">
    <property type="entry name" value="Tubulin_FtsZ_GTPase"/>
</dbReference>
<dbReference type="Proteomes" id="UP001336314">
    <property type="component" value="Unassembled WGS sequence"/>
</dbReference>
<dbReference type="RefSeq" id="WP_330130221.1">
    <property type="nucleotide sequence ID" value="NZ_JAUHLI010000023.1"/>
</dbReference>